<feature type="transmembrane region" description="Helical" evidence="6">
    <location>
        <begin position="367"/>
        <end position="385"/>
    </location>
</feature>
<sequence length="395" mass="43602">MNSQSDTKSSTDKLWTRSFIFICLSNFTVFVSFQLLLPTLPLYVKEIGGEDNIIGWIVGIFTLSSVIIRPWMGRLVDNRGRQGIYIWGLIFFLFTTFLYSWTTSIIWLFLLRIAHGLTWGSVTTTSGTVATDLIPSSRRGEGMGYFGLFINLSMAIGPAIGLWVVNQFHFDALFWLATAMVLASLLPASLVRYPRISTKPGKESKRQPLLSKGALSTSLIMLLITFTYGGVVIYIPLFAEAENISQVSWFFIVFAISVMLIRPLSGKWYDQKGPQHVIVGGLLAMGISLVLLSITSTLPMLLTAAAFYGIGYGAVQPALQAWTIDRVPPHTKGSANATFFAAFDLGLGTGSITLGTLAGIIGYHQMFLTAILFLFVAFFLFLFIVHREAKKPVID</sequence>
<keyword evidence="3 6" id="KW-0812">Transmembrane</keyword>
<reference evidence="8 9" key="1">
    <citation type="submission" date="2020-01" db="EMBL/GenBank/DDBJ databases">
        <authorList>
            <person name="Gulvik C.A."/>
            <person name="Batra D.G."/>
        </authorList>
    </citation>
    <scope>NUCLEOTIDE SEQUENCE [LARGE SCALE GENOMIC DNA]</scope>
    <source>
        <strain evidence="8 9">W9323</strain>
    </source>
</reference>
<evidence type="ECO:0000256" key="3">
    <source>
        <dbReference type="ARBA" id="ARBA00022692"/>
    </source>
</evidence>
<gene>
    <name evidence="8" type="ORF">GXN76_01845</name>
</gene>
<evidence type="ECO:0000256" key="1">
    <source>
        <dbReference type="ARBA" id="ARBA00004651"/>
    </source>
</evidence>
<feature type="transmembrane region" description="Helical" evidence="6">
    <location>
        <begin position="14"/>
        <end position="33"/>
    </location>
</feature>
<dbReference type="SUPFAM" id="SSF103473">
    <property type="entry name" value="MFS general substrate transporter"/>
    <property type="match status" value="1"/>
</dbReference>
<feature type="transmembrane region" description="Helical" evidence="6">
    <location>
        <begin position="53"/>
        <end position="72"/>
    </location>
</feature>
<evidence type="ECO:0000256" key="2">
    <source>
        <dbReference type="ARBA" id="ARBA00022448"/>
    </source>
</evidence>
<feature type="transmembrane region" description="Helical" evidence="6">
    <location>
        <begin position="247"/>
        <end position="265"/>
    </location>
</feature>
<dbReference type="EMBL" id="CP048104">
    <property type="protein sequence ID" value="QKG83333.1"/>
    <property type="molecule type" value="Genomic_DNA"/>
</dbReference>
<organism evidence="8 9">
    <name type="scientific">Kroppenstedtia pulmonis</name>
    <dbReference type="NCBI Taxonomy" id="1380685"/>
    <lineage>
        <taxon>Bacteria</taxon>
        <taxon>Bacillati</taxon>
        <taxon>Bacillota</taxon>
        <taxon>Bacilli</taxon>
        <taxon>Bacillales</taxon>
        <taxon>Thermoactinomycetaceae</taxon>
        <taxon>Kroppenstedtia</taxon>
    </lineage>
</organism>
<keyword evidence="2" id="KW-0813">Transport</keyword>
<feature type="transmembrane region" description="Helical" evidence="6">
    <location>
        <begin position="214"/>
        <end position="235"/>
    </location>
</feature>
<feature type="transmembrane region" description="Helical" evidence="6">
    <location>
        <begin position="146"/>
        <end position="166"/>
    </location>
</feature>
<evidence type="ECO:0000256" key="6">
    <source>
        <dbReference type="SAM" id="Phobius"/>
    </source>
</evidence>
<evidence type="ECO:0000313" key="8">
    <source>
        <dbReference type="EMBL" id="QKG83333.1"/>
    </source>
</evidence>
<dbReference type="InterPro" id="IPR011701">
    <property type="entry name" value="MFS"/>
</dbReference>
<dbReference type="PANTHER" id="PTHR23531:SF2">
    <property type="entry name" value="PERMEASE"/>
    <property type="match status" value="1"/>
</dbReference>
<dbReference type="RefSeq" id="WP_173219884.1">
    <property type="nucleotide sequence ID" value="NZ_CP048104.1"/>
</dbReference>
<dbReference type="PROSITE" id="PS50850">
    <property type="entry name" value="MFS"/>
    <property type="match status" value="1"/>
</dbReference>
<dbReference type="Pfam" id="PF07690">
    <property type="entry name" value="MFS_1"/>
    <property type="match status" value="1"/>
</dbReference>
<keyword evidence="5 6" id="KW-0472">Membrane</keyword>
<dbReference type="GO" id="GO:0022857">
    <property type="term" value="F:transmembrane transporter activity"/>
    <property type="evidence" value="ECO:0007669"/>
    <property type="project" value="InterPro"/>
</dbReference>
<comment type="subcellular location">
    <subcellularLocation>
        <location evidence="1">Cell membrane</location>
        <topology evidence="1">Multi-pass membrane protein</topology>
    </subcellularLocation>
</comment>
<feature type="transmembrane region" description="Helical" evidence="6">
    <location>
        <begin position="339"/>
        <end position="361"/>
    </location>
</feature>
<evidence type="ECO:0000256" key="5">
    <source>
        <dbReference type="ARBA" id="ARBA00023136"/>
    </source>
</evidence>
<feature type="transmembrane region" description="Helical" evidence="6">
    <location>
        <begin position="300"/>
        <end position="319"/>
    </location>
</feature>
<dbReference type="AlphaFoldDB" id="A0A7D4BUS1"/>
<feature type="transmembrane region" description="Helical" evidence="6">
    <location>
        <begin position="172"/>
        <end position="193"/>
    </location>
</feature>
<dbReference type="InterPro" id="IPR052714">
    <property type="entry name" value="MFS_Exporter"/>
</dbReference>
<dbReference type="CDD" id="cd17489">
    <property type="entry name" value="MFS_YfcJ_like"/>
    <property type="match status" value="1"/>
</dbReference>
<keyword evidence="9" id="KW-1185">Reference proteome</keyword>
<dbReference type="PANTHER" id="PTHR23531">
    <property type="entry name" value="QUINOLENE RESISTANCE PROTEIN NORA"/>
    <property type="match status" value="1"/>
</dbReference>
<evidence type="ECO:0000313" key="9">
    <source>
        <dbReference type="Proteomes" id="UP000503088"/>
    </source>
</evidence>
<evidence type="ECO:0000256" key="4">
    <source>
        <dbReference type="ARBA" id="ARBA00022989"/>
    </source>
</evidence>
<accession>A0A7D4BUS1</accession>
<dbReference type="Gene3D" id="1.20.1250.20">
    <property type="entry name" value="MFS general substrate transporter like domains"/>
    <property type="match status" value="2"/>
</dbReference>
<dbReference type="KEGG" id="kpul:GXN76_01845"/>
<dbReference type="InterPro" id="IPR036259">
    <property type="entry name" value="MFS_trans_sf"/>
</dbReference>
<dbReference type="InterPro" id="IPR020846">
    <property type="entry name" value="MFS_dom"/>
</dbReference>
<feature type="transmembrane region" description="Helical" evidence="6">
    <location>
        <begin position="84"/>
        <end position="110"/>
    </location>
</feature>
<dbReference type="Proteomes" id="UP000503088">
    <property type="component" value="Chromosome"/>
</dbReference>
<name>A0A7D4BUS1_9BACL</name>
<keyword evidence="4 6" id="KW-1133">Transmembrane helix</keyword>
<dbReference type="GO" id="GO:0005886">
    <property type="term" value="C:plasma membrane"/>
    <property type="evidence" value="ECO:0007669"/>
    <property type="project" value="UniProtKB-SubCell"/>
</dbReference>
<evidence type="ECO:0000259" key="7">
    <source>
        <dbReference type="PROSITE" id="PS50850"/>
    </source>
</evidence>
<feature type="transmembrane region" description="Helical" evidence="6">
    <location>
        <begin position="277"/>
        <end position="294"/>
    </location>
</feature>
<feature type="domain" description="Major facilitator superfamily (MFS) profile" evidence="7">
    <location>
        <begin position="18"/>
        <end position="389"/>
    </location>
</feature>
<proteinExistence type="predicted"/>
<protein>
    <submittedName>
        <fullName evidence="8">MFS transporter</fullName>
    </submittedName>
</protein>